<dbReference type="KEGG" id="mah:MEALZ_0801"/>
<dbReference type="EMBL" id="FO082060">
    <property type="protein sequence ID" value="CCE22495.1"/>
    <property type="molecule type" value="Genomic_DNA"/>
</dbReference>
<name>G4T269_META2</name>
<evidence type="ECO:0000313" key="1">
    <source>
        <dbReference type="EMBL" id="CCE22495.1"/>
    </source>
</evidence>
<reference evidence="2" key="1">
    <citation type="journal article" date="2012" name="J. Bacteriol.">
        <title>Genome sequence of the haloalkaliphilic methanotrophic bacterium Methylomicrobium alcaliphilum 20Z.</title>
        <authorList>
            <person name="Vuilleumier S."/>
            <person name="Khmelenina V.N."/>
            <person name="Bringel F."/>
            <person name="Reshetnikov A.S."/>
            <person name="Lajus A."/>
            <person name="Mangenot S."/>
            <person name="Rouy Z."/>
            <person name="Op den Camp H.J."/>
            <person name="Jetten M.S."/>
            <person name="Dispirito A.A."/>
            <person name="Dunfield P."/>
            <person name="Klotz M.G."/>
            <person name="Semrau J.D."/>
            <person name="Stein L.Y."/>
            <person name="Barbe V."/>
            <person name="Medigue C."/>
            <person name="Trotsenko Y.A."/>
            <person name="Kalyuzhnaya M.G."/>
        </authorList>
    </citation>
    <scope>NUCLEOTIDE SEQUENCE [LARGE SCALE GENOMIC DNA]</scope>
    <source>
        <strain evidence="2">DSM 19304 / NCIMB 14124 / VKM B-2133 / 20Z</strain>
    </source>
</reference>
<dbReference type="AlphaFoldDB" id="G4T269"/>
<dbReference type="Proteomes" id="UP000008315">
    <property type="component" value="Chromosome"/>
</dbReference>
<evidence type="ECO:0000313" key="2">
    <source>
        <dbReference type="Proteomes" id="UP000008315"/>
    </source>
</evidence>
<dbReference type="HOGENOM" id="CLU_3100648_0_0_6"/>
<keyword evidence="2" id="KW-1185">Reference proteome</keyword>
<protein>
    <submittedName>
        <fullName evidence="1">Uncharacterized protein</fullName>
    </submittedName>
</protein>
<sequence length="51" mass="5950">MPSFLCRADISTEAILDNLRLNKKRALDRFDLSSFFGQPKTIVIYLSRFKL</sequence>
<proteinExistence type="predicted"/>
<accession>G4T269</accession>
<organism evidence="1 2">
    <name type="scientific">Methylotuvimicrobium alcaliphilum (strain DSM 19304 / NCIMB 14124 / VKM B-2133 / 20Z)</name>
    <name type="common">Methylomicrobium alcaliphilum</name>
    <dbReference type="NCBI Taxonomy" id="1091494"/>
    <lineage>
        <taxon>Bacteria</taxon>
        <taxon>Pseudomonadati</taxon>
        <taxon>Pseudomonadota</taxon>
        <taxon>Gammaproteobacteria</taxon>
        <taxon>Methylococcales</taxon>
        <taxon>Methylococcaceae</taxon>
        <taxon>Methylotuvimicrobium</taxon>
    </lineage>
</organism>
<gene>
    <name evidence="1" type="ordered locus">MEALZ_0801</name>
</gene>